<keyword evidence="1" id="KW-0472">Membrane</keyword>
<feature type="transmembrane region" description="Helical" evidence="1">
    <location>
        <begin position="137"/>
        <end position="156"/>
    </location>
</feature>
<organism evidence="2 3">
    <name type="scientific">Myroides odoratus</name>
    <name type="common">Flavobacterium odoratum</name>
    <dbReference type="NCBI Taxonomy" id="256"/>
    <lineage>
        <taxon>Bacteria</taxon>
        <taxon>Pseudomonadati</taxon>
        <taxon>Bacteroidota</taxon>
        <taxon>Flavobacteriia</taxon>
        <taxon>Flavobacteriales</taxon>
        <taxon>Flavobacteriaceae</taxon>
        <taxon>Myroides</taxon>
    </lineage>
</organism>
<dbReference type="Proteomes" id="UP000596202">
    <property type="component" value="Chromosome"/>
</dbReference>
<dbReference type="InterPro" id="IPR025250">
    <property type="entry name" value="DUF4199"/>
</dbReference>
<dbReference type="GeneID" id="93527145"/>
<dbReference type="RefSeq" id="WP_002991679.1">
    <property type="nucleotide sequence ID" value="NZ_CP068108.1"/>
</dbReference>
<keyword evidence="1" id="KW-1133">Transmembrane helix</keyword>
<accession>A0A9Q6Z6W5</accession>
<evidence type="ECO:0000256" key="1">
    <source>
        <dbReference type="SAM" id="Phobius"/>
    </source>
</evidence>
<feature type="transmembrane region" description="Helical" evidence="1">
    <location>
        <begin position="12"/>
        <end position="31"/>
    </location>
</feature>
<dbReference type="EMBL" id="CP068108">
    <property type="protein sequence ID" value="QQU01252.1"/>
    <property type="molecule type" value="Genomic_DNA"/>
</dbReference>
<dbReference type="Pfam" id="PF13858">
    <property type="entry name" value="DUF4199"/>
    <property type="match status" value="1"/>
</dbReference>
<sequence length="163" mass="18422">MKNISIELKWGVIFSIVGLLWMVLEKVGGLHDQYIDYHLYLTNLFAIPAIVVMVLALKDKKKNFYDGDMNYGEGMLSGVVLSLIIAILSPLTQWITSYIITPGFFPTVIKRSVELGFYANEADAASYFNYGNYARQGFLMTLMMGVITTAIVMIFIKTRTPKR</sequence>
<dbReference type="OrthoDB" id="5766000at2"/>
<evidence type="ECO:0000313" key="2">
    <source>
        <dbReference type="EMBL" id="QQU01252.1"/>
    </source>
</evidence>
<dbReference type="AlphaFoldDB" id="A0A9Q6Z6W5"/>
<feature type="transmembrane region" description="Helical" evidence="1">
    <location>
        <begin position="78"/>
        <end position="100"/>
    </location>
</feature>
<feature type="transmembrane region" description="Helical" evidence="1">
    <location>
        <begin position="37"/>
        <end position="57"/>
    </location>
</feature>
<name>A0A9Q6Z6W5_MYROD</name>
<proteinExistence type="predicted"/>
<protein>
    <submittedName>
        <fullName evidence="2">DUF4199 domain-containing protein</fullName>
    </submittedName>
</protein>
<evidence type="ECO:0000313" key="3">
    <source>
        <dbReference type="Proteomes" id="UP000596202"/>
    </source>
</evidence>
<gene>
    <name evidence="2" type="ORF">I6I88_05735</name>
</gene>
<keyword evidence="1" id="KW-0812">Transmembrane</keyword>
<reference evidence="2 3" key="1">
    <citation type="submission" date="2021-01" db="EMBL/GenBank/DDBJ databases">
        <title>FDA dAtabase for Regulatory Grade micrObial Sequences (FDA-ARGOS): Supporting development and validation of Infectious Disease Dx tests.</title>
        <authorList>
            <person name="Sproer C."/>
            <person name="Gronow S."/>
            <person name="Severitt S."/>
            <person name="Schroder I."/>
            <person name="Tallon L."/>
            <person name="Sadzewicz L."/>
            <person name="Zhao X."/>
            <person name="Boylan J."/>
            <person name="Ott S."/>
            <person name="Bowen H."/>
            <person name="Vavikolanu K."/>
            <person name="Mehta A."/>
            <person name="Aluvathingal J."/>
            <person name="Nadendla S."/>
            <person name="Lowell S."/>
            <person name="Myers T."/>
            <person name="Yan Y."/>
            <person name="Sichtig H."/>
        </authorList>
    </citation>
    <scope>NUCLEOTIDE SEQUENCE [LARGE SCALE GENOMIC DNA]</scope>
    <source>
        <strain evidence="2 3">FDAARGOS_1131</strain>
    </source>
</reference>